<accession>A0A6N7Q767</accession>
<dbReference type="InterPro" id="IPR013324">
    <property type="entry name" value="RNA_pol_sigma_r3/r4-like"/>
</dbReference>
<proteinExistence type="predicted"/>
<dbReference type="GO" id="GO:0006352">
    <property type="term" value="P:DNA-templated transcription initiation"/>
    <property type="evidence" value="ECO:0007669"/>
    <property type="project" value="InterPro"/>
</dbReference>
<protein>
    <recommendedName>
        <fullName evidence="1">RNA polymerase sigma factor 70 region 4 type 2 domain-containing protein</fullName>
    </recommendedName>
</protein>
<evidence type="ECO:0000313" key="3">
    <source>
        <dbReference type="Proteomes" id="UP000440224"/>
    </source>
</evidence>
<dbReference type="EMBL" id="WJIE01000038">
    <property type="protein sequence ID" value="MRG98565.1"/>
    <property type="molecule type" value="Genomic_DNA"/>
</dbReference>
<dbReference type="GO" id="GO:0016987">
    <property type="term" value="F:sigma factor activity"/>
    <property type="evidence" value="ECO:0007669"/>
    <property type="project" value="InterPro"/>
</dbReference>
<dbReference type="InterPro" id="IPR013249">
    <property type="entry name" value="RNA_pol_sigma70_r4_t2"/>
</dbReference>
<dbReference type="Proteomes" id="UP000440224">
    <property type="component" value="Unassembled WGS sequence"/>
</dbReference>
<dbReference type="Pfam" id="PF08281">
    <property type="entry name" value="Sigma70_r4_2"/>
    <property type="match status" value="1"/>
</dbReference>
<dbReference type="GO" id="GO:0003677">
    <property type="term" value="F:DNA binding"/>
    <property type="evidence" value="ECO:0007669"/>
    <property type="project" value="InterPro"/>
</dbReference>
<evidence type="ECO:0000313" key="2">
    <source>
        <dbReference type="EMBL" id="MRG98565.1"/>
    </source>
</evidence>
<name>A0A6N7Q767_9BACT</name>
<comment type="caution">
    <text evidence="2">The sequence shown here is derived from an EMBL/GenBank/DDBJ whole genome shotgun (WGS) entry which is preliminary data.</text>
</comment>
<sequence length="177" mass="19931">MQRQWVVNEETGEHSERITLDPCDLEKLRPYVCGIARRVGVLAPDRDDLAQDVLLAFWRYSEERRIRVIDGKADVDAARTLVAAFAVRAARRYRRIARRSGGGPADETPSRGGDPALRFEAREALRMVERLPANLRRVVELDALEYTTSETADTVGVVLGTAKSRLSRARDLLAIMR</sequence>
<feature type="domain" description="RNA polymerase sigma factor 70 region 4 type 2" evidence="1">
    <location>
        <begin position="123"/>
        <end position="171"/>
    </location>
</feature>
<dbReference type="InterPro" id="IPR036388">
    <property type="entry name" value="WH-like_DNA-bd_sf"/>
</dbReference>
<dbReference type="AlphaFoldDB" id="A0A6N7Q767"/>
<organism evidence="2 3">
    <name type="scientific">Polyangium spumosum</name>
    <dbReference type="NCBI Taxonomy" id="889282"/>
    <lineage>
        <taxon>Bacteria</taxon>
        <taxon>Pseudomonadati</taxon>
        <taxon>Myxococcota</taxon>
        <taxon>Polyangia</taxon>
        <taxon>Polyangiales</taxon>
        <taxon>Polyangiaceae</taxon>
        <taxon>Polyangium</taxon>
    </lineage>
</organism>
<evidence type="ECO:0000259" key="1">
    <source>
        <dbReference type="Pfam" id="PF08281"/>
    </source>
</evidence>
<reference evidence="2 3" key="1">
    <citation type="submission" date="2019-10" db="EMBL/GenBank/DDBJ databases">
        <title>A soil myxobacterium in the family Polyangiaceae.</title>
        <authorList>
            <person name="Li Y."/>
            <person name="Wang J."/>
        </authorList>
    </citation>
    <scope>NUCLEOTIDE SEQUENCE [LARGE SCALE GENOMIC DNA]</scope>
    <source>
        <strain evidence="2 3">DSM 14734</strain>
    </source>
</reference>
<dbReference type="Gene3D" id="1.10.10.10">
    <property type="entry name" value="Winged helix-like DNA-binding domain superfamily/Winged helix DNA-binding domain"/>
    <property type="match status" value="1"/>
</dbReference>
<gene>
    <name evidence="2" type="ORF">GF068_42635</name>
</gene>
<dbReference type="SUPFAM" id="SSF88659">
    <property type="entry name" value="Sigma3 and sigma4 domains of RNA polymerase sigma factors"/>
    <property type="match status" value="1"/>
</dbReference>
<dbReference type="OrthoDB" id="5518337at2"/>
<keyword evidence="3" id="KW-1185">Reference proteome</keyword>
<dbReference type="RefSeq" id="WP_153825331.1">
    <property type="nucleotide sequence ID" value="NZ_WJIE01000038.1"/>
</dbReference>